<gene>
    <name evidence="1" type="ORF">HDF10_002566</name>
</gene>
<dbReference type="AlphaFoldDB" id="A0A7W8J8G9"/>
<sequence length="83" mass="9348">MRGKRGEKAVFRTARKNTPRVSTLFLIGFPRMVPAGKLSCTFVLTTAIWRSVEEDLKLLVSLGFVREEPTVGGLNDKEKGWRP</sequence>
<dbReference type="EMBL" id="JACHDZ010000004">
    <property type="protein sequence ID" value="MBB5344580.1"/>
    <property type="molecule type" value="Genomic_DNA"/>
</dbReference>
<dbReference type="Proteomes" id="UP000569092">
    <property type="component" value="Unassembled WGS sequence"/>
</dbReference>
<evidence type="ECO:0000313" key="2">
    <source>
        <dbReference type="Proteomes" id="UP000569092"/>
    </source>
</evidence>
<accession>A0A7W8J8G9</accession>
<organism evidence="1 2">
    <name type="scientific">Tunturiibacter lichenicola</name>
    <dbReference type="NCBI Taxonomy" id="2051959"/>
    <lineage>
        <taxon>Bacteria</taxon>
        <taxon>Pseudomonadati</taxon>
        <taxon>Acidobacteriota</taxon>
        <taxon>Terriglobia</taxon>
        <taxon>Terriglobales</taxon>
        <taxon>Acidobacteriaceae</taxon>
        <taxon>Tunturiibacter</taxon>
    </lineage>
</organism>
<comment type="caution">
    <text evidence="1">The sequence shown here is derived from an EMBL/GenBank/DDBJ whole genome shotgun (WGS) entry which is preliminary data.</text>
</comment>
<protein>
    <submittedName>
        <fullName evidence="1">Uncharacterized protein</fullName>
    </submittedName>
</protein>
<reference evidence="1 2" key="1">
    <citation type="submission" date="2020-08" db="EMBL/GenBank/DDBJ databases">
        <title>Genomic Encyclopedia of Type Strains, Phase IV (KMG-V): Genome sequencing to study the core and pangenomes of soil and plant-associated prokaryotes.</title>
        <authorList>
            <person name="Whitman W."/>
        </authorList>
    </citation>
    <scope>NUCLEOTIDE SEQUENCE [LARGE SCALE GENOMIC DNA]</scope>
    <source>
        <strain evidence="1 2">M8US30</strain>
    </source>
</reference>
<proteinExistence type="predicted"/>
<evidence type="ECO:0000313" key="1">
    <source>
        <dbReference type="EMBL" id="MBB5344580.1"/>
    </source>
</evidence>
<name>A0A7W8J8G9_9BACT</name>